<dbReference type="Proteomes" id="UP000184600">
    <property type="component" value="Unassembled WGS sequence"/>
</dbReference>
<protein>
    <submittedName>
        <fullName evidence="1">Uncharacterized protein</fullName>
    </submittedName>
</protein>
<name>A0A1M7YQ37_9VIBR</name>
<sequence>MPKRNRSTLKNYFRQGMMPSAEHFGDLIDSCVNELDEGFSKPPASGLQLTALDQQHLLSFYQKSNPNTSLWHIGFTSQSLTDHPQTGTSDANDQHNFSQQAGLQFVAGDGETTRPHVTFTASGQVGIQTETPRHALDVGGIIASRGRQGYQPVTDAIPADGEWHDITGALEGCQMFEVVAGIGIRHSGRYALLHAIASNTCAPAHWWWQFWRRKNPIKTQHAYFNSMADRLALRWKQTTEQGAIRPYVLQIRTNTSYGAHQFIRYHITQLWDDAYMTRCEEKPQTMQDN</sequence>
<dbReference type="OrthoDB" id="9793307at2"/>
<evidence type="ECO:0000313" key="2">
    <source>
        <dbReference type="Proteomes" id="UP000184600"/>
    </source>
</evidence>
<gene>
    <name evidence="1" type="ORF">VQ7734_00461</name>
</gene>
<organism evidence="1 2">
    <name type="scientific">Vibrio quintilis</name>
    <dbReference type="NCBI Taxonomy" id="1117707"/>
    <lineage>
        <taxon>Bacteria</taxon>
        <taxon>Pseudomonadati</taxon>
        <taxon>Pseudomonadota</taxon>
        <taxon>Gammaproteobacteria</taxon>
        <taxon>Vibrionales</taxon>
        <taxon>Vibrionaceae</taxon>
        <taxon>Vibrio</taxon>
    </lineage>
</organism>
<evidence type="ECO:0000313" key="1">
    <source>
        <dbReference type="EMBL" id="SHO54743.1"/>
    </source>
</evidence>
<proteinExistence type="predicted"/>
<dbReference type="EMBL" id="FRFG01000007">
    <property type="protein sequence ID" value="SHO54743.1"/>
    <property type="molecule type" value="Genomic_DNA"/>
</dbReference>
<dbReference type="RefSeq" id="WP_073579653.1">
    <property type="nucleotide sequence ID" value="NZ_AP024897.1"/>
</dbReference>
<dbReference type="STRING" id="1117707.VQ7734_00461"/>
<dbReference type="AlphaFoldDB" id="A0A1M7YQ37"/>
<reference evidence="2" key="1">
    <citation type="submission" date="2016-12" db="EMBL/GenBank/DDBJ databases">
        <authorList>
            <person name="Rodrigo-Torres L."/>
            <person name="Arahal R.D."/>
            <person name="Lucena T."/>
        </authorList>
    </citation>
    <scope>NUCLEOTIDE SEQUENCE [LARGE SCALE GENOMIC DNA]</scope>
</reference>
<keyword evidence="2" id="KW-1185">Reference proteome</keyword>
<accession>A0A1M7YQ37</accession>